<evidence type="ECO:0000313" key="10">
    <source>
        <dbReference type="EMBL" id="EFA80235.1"/>
    </source>
</evidence>
<dbReference type="InterPro" id="IPR040141">
    <property type="entry name" value="ZPR1"/>
</dbReference>
<dbReference type="Gene3D" id="2.60.120.1040">
    <property type="entry name" value="ZPR1, A/B domain"/>
    <property type="match status" value="2"/>
</dbReference>
<keyword evidence="7" id="KW-0539">Nucleus</keyword>
<evidence type="ECO:0000256" key="2">
    <source>
        <dbReference type="ARBA" id="ARBA00008354"/>
    </source>
</evidence>
<keyword evidence="5" id="KW-0863">Zinc-finger</keyword>
<dbReference type="InterPro" id="IPR004457">
    <property type="entry name" value="Znf_ZPR1"/>
</dbReference>
<dbReference type="InterPro" id="IPR042452">
    <property type="entry name" value="ZPR1_Znf1/2"/>
</dbReference>
<feature type="domain" description="Zinc finger ZPR1-type" evidence="9">
    <location>
        <begin position="273"/>
        <end position="432"/>
    </location>
</feature>
<evidence type="ECO:0000256" key="1">
    <source>
        <dbReference type="ARBA" id="ARBA00004123"/>
    </source>
</evidence>
<dbReference type="FunFam" id="2.60.120.1040:FF:000003">
    <property type="entry name" value="Zinc finger protein zpr1"/>
    <property type="match status" value="1"/>
</dbReference>
<comment type="similarity">
    <text evidence="2">Belongs to the ZPR1 family.</text>
</comment>
<dbReference type="GO" id="GO:0005634">
    <property type="term" value="C:nucleus"/>
    <property type="evidence" value="ECO:0007669"/>
    <property type="project" value="UniProtKB-SubCell"/>
</dbReference>
<dbReference type="Pfam" id="PF03367">
    <property type="entry name" value="Zn_ribbon_ZPR1"/>
    <property type="match status" value="2"/>
</dbReference>
<evidence type="ECO:0000256" key="3">
    <source>
        <dbReference type="ARBA" id="ARBA00022723"/>
    </source>
</evidence>
<dbReference type="FunFam" id="2.20.25.420:FF:000002">
    <property type="entry name" value="Zinc finger protein ZPR1"/>
    <property type="match status" value="1"/>
</dbReference>
<evidence type="ECO:0000256" key="4">
    <source>
        <dbReference type="ARBA" id="ARBA00022737"/>
    </source>
</evidence>
<keyword evidence="3" id="KW-0479">Metal-binding</keyword>
<feature type="region of interest" description="Disordered" evidence="8">
    <location>
        <begin position="453"/>
        <end position="499"/>
    </location>
</feature>
<dbReference type="InterPro" id="IPR042451">
    <property type="entry name" value="ZPR1_A/B_dom"/>
</dbReference>
<comment type="subcellular location">
    <subcellularLocation>
        <location evidence="1">Nucleus</location>
    </subcellularLocation>
</comment>
<protein>
    <submittedName>
        <fullName evidence="10">ZPR1-type zinc finger-containing protein</fullName>
    </submittedName>
</protein>
<evidence type="ECO:0000259" key="9">
    <source>
        <dbReference type="SMART" id="SM00709"/>
    </source>
</evidence>
<dbReference type="Proteomes" id="UP000001396">
    <property type="component" value="Unassembled WGS sequence"/>
</dbReference>
<dbReference type="RefSeq" id="XP_020432355.1">
    <property type="nucleotide sequence ID" value="XM_020577907.1"/>
</dbReference>
<evidence type="ECO:0000256" key="8">
    <source>
        <dbReference type="SAM" id="MobiDB-lite"/>
    </source>
</evidence>
<keyword evidence="6" id="KW-0862">Zinc</keyword>
<dbReference type="SMART" id="SM00709">
    <property type="entry name" value="Zpr1"/>
    <property type="match status" value="2"/>
</dbReference>
<dbReference type="GO" id="GO:0008270">
    <property type="term" value="F:zinc ion binding"/>
    <property type="evidence" value="ECO:0007669"/>
    <property type="project" value="UniProtKB-KW"/>
</dbReference>
<evidence type="ECO:0000256" key="7">
    <source>
        <dbReference type="ARBA" id="ARBA00023242"/>
    </source>
</evidence>
<dbReference type="Gene3D" id="2.20.25.420">
    <property type="entry name" value="ZPR1, zinc finger domain"/>
    <property type="match status" value="2"/>
</dbReference>
<proteinExistence type="inferred from homology"/>
<dbReference type="NCBIfam" id="TIGR00310">
    <property type="entry name" value="ZPR1_znf"/>
    <property type="match status" value="2"/>
</dbReference>
<dbReference type="PANTHER" id="PTHR10876">
    <property type="entry name" value="ZINC FINGER PROTEIN ZPR1"/>
    <property type="match status" value="1"/>
</dbReference>
<feature type="region of interest" description="Disordered" evidence="8">
    <location>
        <begin position="27"/>
        <end position="51"/>
    </location>
</feature>
<name>D3BEA4_HETP5</name>
<dbReference type="InterPro" id="IPR056180">
    <property type="entry name" value="ZPR1_jr_dom"/>
</dbReference>
<evidence type="ECO:0000313" key="11">
    <source>
        <dbReference type="Proteomes" id="UP000001396"/>
    </source>
</evidence>
<accession>D3BEA4</accession>
<dbReference type="GeneID" id="31362541"/>
<feature type="compositionally biased region" description="Polar residues" evidence="8">
    <location>
        <begin position="34"/>
        <end position="43"/>
    </location>
</feature>
<keyword evidence="11" id="KW-1185">Reference proteome</keyword>
<dbReference type="FunCoup" id="D3BEA4">
    <property type="interactions" value="998"/>
</dbReference>
<dbReference type="InParanoid" id="D3BEA4"/>
<gene>
    <name evidence="10" type="primary">zpr1</name>
    <name evidence="10" type="ORF">PPL_07060</name>
</gene>
<dbReference type="Pfam" id="PF22794">
    <property type="entry name" value="jr-ZPR1"/>
    <property type="match status" value="2"/>
</dbReference>
<dbReference type="FunFam" id="2.60.120.1040:FF:000001">
    <property type="entry name" value="Zinc finger protein ZPR1"/>
    <property type="match status" value="1"/>
</dbReference>
<reference evidence="10 11" key="1">
    <citation type="journal article" date="2011" name="Genome Res.">
        <title>Phylogeny-wide analysis of social amoeba genomes highlights ancient origins for complex intercellular communication.</title>
        <authorList>
            <person name="Heidel A.J."/>
            <person name="Lawal H.M."/>
            <person name="Felder M."/>
            <person name="Schilde C."/>
            <person name="Helps N.R."/>
            <person name="Tunggal B."/>
            <person name="Rivero F."/>
            <person name="John U."/>
            <person name="Schleicher M."/>
            <person name="Eichinger L."/>
            <person name="Platzer M."/>
            <person name="Noegel A.A."/>
            <person name="Schaap P."/>
            <person name="Gloeckner G."/>
        </authorList>
    </citation>
    <scope>NUCLEOTIDE SEQUENCE [LARGE SCALE GENOMIC DNA]</scope>
    <source>
        <strain evidence="11">ATCC 26659 / Pp 5 / PN500</strain>
    </source>
</reference>
<dbReference type="STRING" id="670386.D3BEA4"/>
<sequence>MTDFELHVIKTIHGNVKVYLPKDGKSGKIEKGSMSDTDTTQQPPEEFKDLSHTSSVEEIESLCMNCHYEQGITKILLTKIPFFREIILLAFECPECGFKSSEVQSGGAIADKGVHIELNLQSRQDMNRQIVKMDSATISIPILDFEIPPSTQRGCLNTIEGFIQQSIEGLNQAARLKREDGDIESATKIVEFVTKLVDLMNVEKPFTIVIDDPSGNSYVENPMAPKADPNLTITKFARTAEQNAMLGLQEQVVAEPQLTNQPLEDREVLHLPNSCTFCGHMGVINMVMTDIPYFKNVVLMAFNCEECGYKTNEIKPGGAIEPTGRILTLRVETAEDLSRDVLKSETANAILKELDIEITHGSLGGRFTTIEGLLSTIREELEKNPFFRGDSADVTTRTRYNEIMGTLDAYINGEKKFTLIIDDPVSNSYIQSLYAPDPDPNLDSEDYERTFDQNEELGLNDINTENYRNIDKNEEEQEQEGKEEKQEENKELKESKVVD</sequence>
<evidence type="ECO:0000256" key="6">
    <source>
        <dbReference type="ARBA" id="ARBA00022833"/>
    </source>
</evidence>
<keyword evidence="4" id="KW-0677">Repeat</keyword>
<dbReference type="OMA" id="FREVVIM"/>
<dbReference type="PANTHER" id="PTHR10876:SF0">
    <property type="entry name" value="ZINC FINGER PROTEIN ZPR1"/>
    <property type="match status" value="1"/>
</dbReference>
<evidence type="ECO:0000256" key="5">
    <source>
        <dbReference type="ARBA" id="ARBA00022771"/>
    </source>
</evidence>
<dbReference type="EMBL" id="ADBJ01000031">
    <property type="protein sequence ID" value="EFA80235.1"/>
    <property type="molecule type" value="Genomic_DNA"/>
</dbReference>
<comment type="caution">
    <text evidence="10">The sequence shown here is derived from an EMBL/GenBank/DDBJ whole genome shotgun (WGS) entry which is preliminary data.</text>
</comment>
<feature type="domain" description="Zinc finger ZPR1-type" evidence="9">
    <location>
        <begin position="61"/>
        <end position="221"/>
    </location>
</feature>
<dbReference type="FunFam" id="2.20.25.420:FF:000001">
    <property type="entry name" value="Zinc finger protein ZPR1"/>
    <property type="match status" value="1"/>
</dbReference>
<dbReference type="AlphaFoldDB" id="D3BEA4"/>
<organism evidence="10 11">
    <name type="scientific">Heterostelium pallidum (strain ATCC 26659 / Pp 5 / PN500)</name>
    <name type="common">Cellular slime mold</name>
    <name type="synonym">Polysphondylium pallidum</name>
    <dbReference type="NCBI Taxonomy" id="670386"/>
    <lineage>
        <taxon>Eukaryota</taxon>
        <taxon>Amoebozoa</taxon>
        <taxon>Evosea</taxon>
        <taxon>Eumycetozoa</taxon>
        <taxon>Dictyostelia</taxon>
        <taxon>Acytosteliales</taxon>
        <taxon>Acytosteliaceae</taxon>
        <taxon>Heterostelium</taxon>
    </lineage>
</organism>
<feature type="compositionally biased region" description="Basic and acidic residues" evidence="8">
    <location>
        <begin position="479"/>
        <end position="499"/>
    </location>
</feature>